<accession>I8QWZ3</accession>
<dbReference type="SUPFAM" id="SSF51735">
    <property type="entry name" value="NAD(P)-binding Rossmann-fold domains"/>
    <property type="match status" value="1"/>
</dbReference>
<dbReference type="AlphaFoldDB" id="I8QWZ3"/>
<gene>
    <name evidence="6" type="ORF">ThesiDRAFT1_0413</name>
</gene>
<keyword evidence="7" id="KW-1185">Reference proteome</keyword>
<organism evidence="6 7">
    <name type="scientific">Thermoanaerobacter siderophilus SR4</name>
    <dbReference type="NCBI Taxonomy" id="880478"/>
    <lineage>
        <taxon>Bacteria</taxon>
        <taxon>Bacillati</taxon>
        <taxon>Bacillota</taxon>
        <taxon>Clostridia</taxon>
        <taxon>Thermoanaerobacterales</taxon>
        <taxon>Thermoanaerobacteraceae</taxon>
        <taxon>Thermoanaerobacter</taxon>
    </lineage>
</organism>
<dbReference type="Pfam" id="PF08240">
    <property type="entry name" value="ADH_N"/>
    <property type="match status" value="1"/>
</dbReference>
<dbReference type="Gene3D" id="3.90.180.10">
    <property type="entry name" value="Medium-chain alcohol dehydrogenases, catalytic domain"/>
    <property type="match status" value="1"/>
</dbReference>
<dbReference type="InterPro" id="IPR036291">
    <property type="entry name" value="NAD(P)-bd_dom_sf"/>
</dbReference>
<dbReference type="InterPro" id="IPR050129">
    <property type="entry name" value="Zn_alcohol_dh"/>
</dbReference>
<dbReference type="PATRIC" id="fig|880478.3.peg.1022"/>
<dbReference type="PANTHER" id="PTHR43401:SF2">
    <property type="entry name" value="L-THREONINE 3-DEHYDROGENASE"/>
    <property type="match status" value="1"/>
</dbReference>
<evidence type="ECO:0000256" key="2">
    <source>
        <dbReference type="ARBA" id="ARBA00022833"/>
    </source>
</evidence>
<keyword evidence="3" id="KW-0560">Oxidoreductase</keyword>
<dbReference type="InterPro" id="IPR020843">
    <property type="entry name" value="ER"/>
</dbReference>
<dbReference type="HOGENOM" id="CLU_026673_11_0_9"/>
<dbReference type="InterPro" id="IPR011032">
    <property type="entry name" value="GroES-like_sf"/>
</dbReference>
<comment type="cofactor">
    <cofactor evidence="4">
        <name>Zn(2+)</name>
        <dbReference type="ChEBI" id="CHEBI:29105"/>
    </cofactor>
</comment>
<dbReference type="GO" id="GO:0016491">
    <property type="term" value="F:oxidoreductase activity"/>
    <property type="evidence" value="ECO:0007669"/>
    <property type="project" value="UniProtKB-KW"/>
</dbReference>
<evidence type="ECO:0000313" key="7">
    <source>
        <dbReference type="Proteomes" id="UP000005110"/>
    </source>
</evidence>
<proteinExistence type="inferred from homology"/>
<dbReference type="SMART" id="SM00829">
    <property type="entry name" value="PKS_ER"/>
    <property type="match status" value="1"/>
</dbReference>
<dbReference type="InterPro" id="IPR002328">
    <property type="entry name" value="ADH_Zn_CS"/>
</dbReference>
<dbReference type="GO" id="GO:0008270">
    <property type="term" value="F:zinc ion binding"/>
    <property type="evidence" value="ECO:0007669"/>
    <property type="project" value="InterPro"/>
</dbReference>
<evidence type="ECO:0000259" key="5">
    <source>
        <dbReference type="SMART" id="SM00829"/>
    </source>
</evidence>
<evidence type="ECO:0000256" key="3">
    <source>
        <dbReference type="ARBA" id="ARBA00023002"/>
    </source>
</evidence>
<dbReference type="CDD" id="cd08236">
    <property type="entry name" value="sugar_DH"/>
    <property type="match status" value="1"/>
</dbReference>
<keyword evidence="1 4" id="KW-0479">Metal-binding</keyword>
<evidence type="ECO:0000256" key="1">
    <source>
        <dbReference type="ARBA" id="ARBA00022723"/>
    </source>
</evidence>
<dbReference type="InterPro" id="IPR013149">
    <property type="entry name" value="ADH-like_C"/>
</dbReference>
<evidence type="ECO:0000313" key="6">
    <source>
        <dbReference type="EMBL" id="EIV99437.1"/>
    </source>
</evidence>
<dbReference type="PANTHER" id="PTHR43401">
    <property type="entry name" value="L-THREONINE 3-DEHYDROGENASE"/>
    <property type="match status" value="1"/>
</dbReference>
<dbReference type="RefSeq" id="WP_006569376.1">
    <property type="nucleotide sequence ID" value="NZ_CM001486.1"/>
</dbReference>
<dbReference type="EMBL" id="CM001486">
    <property type="protein sequence ID" value="EIV99437.1"/>
    <property type="molecule type" value="Genomic_DNA"/>
</dbReference>
<sequence>MKAARFYGVRDIRIEHVPQPKIESNNDVIIKVKAAGICGSDLSKYGRTGPHKQGEIMGHEFSGIVHEIGENVKNLKVGDHVTVCPVLPCFKCDYCLQGKFSQCENITILGNNDNDGGFAEYVKVNRNNVIKIPESLDFETAATVEPAAVAAHGLYRTNLKVGDVVAILGAGPIGLFLIQWAKIFGASQVIAIDIFEEKLAIAKEVGADICINSKNVDIIKEIQRLTNFKGVDVAIESAGTAFTCSQILTLAKKGGTVLFAGVPYSDVSISREHFEKIIRNELKVVGTWFSNSFPFPGREWFVTIQKMEEGVLRAKPIITHRITLDELPAIFEKMYKRDEFFGKVIVNM</sequence>
<reference evidence="6 7" key="1">
    <citation type="submission" date="2012-02" db="EMBL/GenBank/DDBJ databases">
        <title>Improved High-Quality Draft sequence of Thermoanaerobacter siderophilus SR4.</title>
        <authorList>
            <consortium name="US DOE Joint Genome Institute"/>
            <person name="Lucas S."/>
            <person name="Han J."/>
            <person name="Lapidus A."/>
            <person name="Cheng J.-F."/>
            <person name="Goodwin L."/>
            <person name="Pitluck S."/>
            <person name="Peters L."/>
            <person name="Detter J.C."/>
            <person name="Han C."/>
            <person name="Tapia R."/>
            <person name="Land M."/>
            <person name="Hauser L."/>
            <person name="Kyrpides N."/>
            <person name="Ivanova N."/>
            <person name="Pagani I."/>
            <person name="Hemme C."/>
            <person name="Woyke T."/>
        </authorList>
    </citation>
    <scope>NUCLEOTIDE SEQUENCE [LARGE SCALE GENOMIC DNA]</scope>
    <source>
        <strain evidence="6 7">SR4</strain>
    </source>
</reference>
<dbReference type="Pfam" id="PF00107">
    <property type="entry name" value="ADH_zinc_N"/>
    <property type="match status" value="1"/>
</dbReference>
<comment type="similarity">
    <text evidence="4">Belongs to the zinc-containing alcohol dehydrogenase family.</text>
</comment>
<dbReference type="Proteomes" id="UP000005110">
    <property type="component" value="Chromosome"/>
</dbReference>
<evidence type="ECO:0000256" key="4">
    <source>
        <dbReference type="RuleBase" id="RU361277"/>
    </source>
</evidence>
<dbReference type="PROSITE" id="PS00059">
    <property type="entry name" value="ADH_ZINC"/>
    <property type="match status" value="1"/>
</dbReference>
<dbReference type="Gene3D" id="3.40.50.720">
    <property type="entry name" value="NAD(P)-binding Rossmann-like Domain"/>
    <property type="match status" value="1"/>
</dbReference>
<name>I8QWZ3_9THEO</name>
<protein>
    <submittedName>
        <fullName evidence="6">Theronine dehydrogenase-like Zn-dependent dehydrogenase</fullName>
    </submittedName>
</protein>
<dbReference type="InterPro" id="IPR013154">
    <property type="entry name" value="ADH-like_N"/>
</dbReference>
<feature type="domain" description="Enoyl reductase (ER)" evidence="5">
    <location>
        <begin position="8"/>
        <end position="346"/>
    </location>
</feature>
<dbReference type="SUPFAM" id="SSF50129">
    <property type="entry name" value="GroES-like"/>
    <property type="match status" value="1"/>
</dbReference>
<keyword evidence="2 4" id="KW-0862">Zinc</keyword>